<proteinExistence type="predicted"/>
<feature type="region of interest" description="Disordered" evidence="1">
    <location>
        <begin position="1"/>
        <end position="39"/>
    </location>
</feature>
<reference evidence="2" key="1">
    <citation type="submission" date="2018-05" db="EMBL/GenBank/DDBJ databases">
        <authorList>
            <person name="Lanie J.A."/>
            <person name="Ng W.-L."/>
            <person name="Kazmierczak K.M."/>
            <person name="Andrzejewski T.M."/>
            <person name="Davidsen T.M."/>
            <person name="Wayne K.J."/>
            <person name="Tettelin H."/>
            <person name="Glass J.I."/>
            <person name="Rusch D."/>
            <person name="Podicherti R."/>
            <person name="Tsui H.-C.T."/>
            <person name="Winkler M.E."/>
        </authorList>
    </citation>
    <scope>NUCLEOTIDE SEQUENCE</scope>
</reference>
<accession>A0A381N3H5</accession>
<gene>
    <name evidence="2" type="ORF">METZ01_LOCUS1929</name>
</gene>
<evidence type="ECO:0000256" key="1">
    <source>
        <dbReference type="SAM" id="MobiDB-lite"/>
    </source>
</evidence>
<dbReference type="EMBL" id="UINC01000100">
    <property type="protein sequence ID" value="SUZ49075.1"/>
    <property type="molecule type" value="Genomic_DNA"/>
</dbReference>
<sequence length="65" mass="7361">MSKERRGHSTSFEVKMGIKSSETVSQRAARHEVHPDQTQSCISYETNRIYPLGPVVTFGLPSVRR</sequence>
<dbReference type="AlphaFoldDB" id="A0A381N3H5"/>
<protein>
    <submittedName>
        <fullName evidence="2">Uncharacterized protein</fullName>
    </submittedName>
</protein>
<evidence type="ECO:0000313" key="2">
    <source>
        <dbReference type="EMBL" id="SUZ49075.1"/>
    </source>
</evidence>
<name>A0A381N3H5_9ZZZZ</name>
<organism evidence="2">
    <name type="scientific">marine metagenome</name>
    <dbReference type="NCBI Taxonomy" id="408172"/>
    <lineage>
        <taxon>unclassified sequences</taxon>
        <taxon>metagenomes</taxon>
        <taxon>ecological metagenomes</taxon>
    </lineage>
</organism>